<dbReference type="AlphaFoldDB" id="A0A844BJ66"/>
<organism evidence="2 3">
    <name type="scientific">Rhodovulum strictum</name>
    <dbReference type="NCBI Taxonomy" id="58314"/>
    <lineage>
        <taxon>Bacteria</taxon>
        <taxon>Pseudomonadati</taxon>
        <taxon>Pseudomonadota</taxon>
        <taxon>Alphaproteobacteria</taxon>
        <taxon>Rhodobacterales</taxon>
        <taxon>Paracoccaceae</taxon>
        <taxon>Rhodovulum</taxon>
    </lineage>
</organism>
<keyword evidence="1" id="KW-1133">Transmembrane helix</keyword>
<keyword evidence="1" id="KW-0812">Transmembrane</keyword>
<keyword evidence="3" id="KW-1185">Reference proteome</keyword>
<accession>A0A844BJ66</accession>
<proteinExistence type="predicted"/>
<dbReference type="EMBL" id="WJPO01000017">
    <property type="protein sequence ID" value="MRH21605.1"/>
    <property type="molecule type" value="Genomic_DNA"/>
</dbReference>
<dbReference type="Proteomes" id="UP000466730">
    <property type="component" value="Unassembled WGS sequence"/>
</dbReference>
<feature type="transmembrane region" description="Helical" evidence="1">
    <location>
        <begin position="7"/>
        <end position="25"/>
    </location>
</feature>
<sequence>MQKFHAIACVIGWAFFYVFSFLAVSSLNDAAWMPATYALLAFGGFLTGMLCWVRIVGLRRDAVRPVALRAPRRVQFTREIA</sequence>
<dbReference type="RefSeq" id="WP_153748906.1">
    <property type="nucleotide sequence ID" value="NZ_BAAADI010000035.1"/>
</dbReference>
<evidence type="ECO:0000313" key="2">
    <source>
        <dbReference type="EMBL" id="MRH21605.1"/>
    </source>
</evidence>
<protein>
    <submittedName>
        <fullName evidence="2">Uncharacterized protein</fullName>
    </submittedName>
</protein>
<name>A0A844BJ66_9RHOB</name>
<evidence type="ECO:0000256" key="1">
    <source>
        <dbReference type="SAM" id="Phobius"/>
    </source>
</evidence>
<comment type="caution">
    <text evidence="2">The sequence shown here is derived from an EMBL/GenBank/DDBJ whole genome shotgun (WGS) entry which is preliminary data.</text>
</comment>
<evidence type="ECO:0000313" key="3">
    <source>
        <dbReference type="Proteomes" id="UP000466730"/>
    </source>
</evidence>
<gene>
    <name evidence="2" type="ORF">GH815_11430</name>
</gene>
<reference evidence="2 3" key="1">
    <citation type="submission" date="2019-11" db="EMBL/GenBank/DDBJ databases">
        <title>Draft Whole-Genome sequence of the marine photosynthetic bacterium Rhodovulum strictum DSM 11289.</title>
        <authorList>
            <person name="Kyndt J.A."/>
            <person name="Meyer T.E."/>
        </authorList>
    </citation>
    <scope>NUCLEOTIDE SEQUENCE [LARGE SCALE GENOMIC DNA]</scope>
    <source>
        <strain evidence="2 3">DSM 11289</strain>
    </source>
</reference>
<feature type="transmembrane region" description="Helical" evidence="1">
    <location>
        <begin position="31"/>
        <end position="55"/>
    </location>
</feature>
<dbReference type="OrthoDB" id="7869559at2"/>
<keyword evidence="1" id="KW-0472">Membrane</keyword>